<sequence>MIQLIYAYAGTKTVSGENEFAFGINGGLPWGHIPQDLKNFKARTEGTTLIMGAKTFSSFPKPLVGRPHVVVCDLSRDYPTTQDGSLAHFYISDYQFDKFLNGHELQVSSPNADFNAIFSREEGVYSVIGGAGLLQQAYPFSDKVIQTSIRKRHRVNSDTQLPMSFIVAPAREDSGFLFKESHYYHIDAVTNISEDVYVKTGV</sequence>
<comment type="pathway">
    <text evidence="1">Cofactor biosynthesis; tetrahydrofolate biosynthesis; 5,6,7,8-tetrahydrofolate from 7,8-dihydrofolate: step 1/1.</text>
</comment>
<keyword evidence="4" id="KW-0521">NADP</keyword>
<dbReference type="Gene3D" id="3.40.430.10">
    <property type="entry name" value="Dihydrofolate Reductase, subunit A"/>
    <property type="match status" value="1"/>
</dbReference>
<dbReference type="GeneID" id="65108443"/>
<evidence type="ECO:0000256" key="1">
    <source>
        <dbReference type="ARBA" id="ARBA00004903"/>
    </source>
</evidence>
<dbReference type="GO" id="GO:0004146">
    <property type="term" value="F:dihydrofolate reductase activity"/>
    <property type="evidence" value="ECO:0007669"/>
    <property type="project" value="UniProtKB-EC"/>
</dbReference>
<accession>A0A2Z5ZCU9</accession>
<evidence type="ECO:0000256" key="2">
    <source>
        <dbReference type="ARBA" id="ARBA00012856"/>
    </source>
</evidence>
<dbReference type="PROSITE" id="PS51330">
    <property type="entry name" value="DHFR_2"/>
    <property type="match status" value="1"/>
</dbReference>
<dbReference type="EC" id="1.5.1.3" evidence="2"/>
<dbReference type="CDD" id="cd00209">
    <property type="entry name" value="DHFR"/>
    <property type="match status" value="1"/>
</dbReference>
<feature type="domain" description="DHFR" evidence="7">
    <location>
        <begin position="1"/>
        <end position="202"/>
    </location>
</feature>
<evidence type="ECO:0000256" key="6">
    <source>
        <dbReference type="RuleBase" id="RU004474"/>
    </source>
</evidence>
<dbReference type="GO" id="GO:0046452">
    <property type="term" value="P:dihydrofolate metabolic process"/>
    <property type="evidence" value="ECO:0007669"/>
    <property type="project" value="TreeGrafter"/>
</dbReference>
<comment type="similarity">
    <text evidence="6">Belongs to the dihydrofolate reductase family.</text>
</comment>
<dbReference type="GO" id="GO:0006730">
    <property type="term" value="P:one-carbon metabolic process"/>
    <property type="evidence" value="ECO:0007669"/>
    <property type="project" value="UniProtKB-KW"/>
</dbReference>
<dbReference type="InterPro" id="IPR017925">
    <property type="entry name" value="DHFR_CS"/>
</dbReference>
<dbReference type="InterPro" id="IPR012259">
    <property type="entry name" value="DHFR"/>
</dbReference>
<dbReference type="Proteomes" id="UP000250157">
    <property type="component" value="Segment"/>
</dbReference>
<evidence type="ECO:0000256" key="5">
    <source>
        <dbReference type="ARBA" id="ARBA00023002"/>
    </source>
</evidence>
<dbReference type="PANTHER" id="PTHR48069:SF3">
    <property type="entry name" value="DIHYDROFOLATE REDUCTASE"/>
    <property type="match status" value="1"/>
</dbReference>
<dbReference type="GO" id="GO:0046654">
    <property type="term" value="P:tetrahydrofolate biosynthetic process"/>
    <property type="evidence" value="ECO:0007669"/>
    <property type="project" value="InterPro"/>
</dbReference>
<dbReference type="GO" id="GO:0046655">
    <property type="term" value="P:folic acid metabolic process"/>
    <property type="evidence" value="ECO:0007669"/>
    <property type="project" value="TreeGrafter"/>
</dbReference>
<dbReference type="Pfam" id="PF00186">
    <property type="entry name" value="DHFR_1"/>
    <property type="match status" value="1"/>
</dbReference>
<dbReference type="KEGG" id="vg:65108443"/>
<dbReference type="PANTHER" id="PTHR48069">
    <property type="entry name" value="DIHYDROFOLATE REDUCTASE"/>
    <property type="match status" value="1"/>
</dbReference>
<name>A0A2Z5ZCU9_9CAUD</name>
<evidence type="ECO:0000256" key="3">
    <source>
        <dbReference type="ARBA" id="ARBA00022563"/>
    </source>
</evidence>
<evidence type="ECO:0000313" key="9">
    <source>
        <dbReference type="Proteomes" id="UP000250157"/>
    </source>
</evidence>
<dbReference type="SUPFAM" id="SSF53597">
    <property type="entry name" value="Dihydrofolate reductase-like"/>
    <property type="match status" value="1"/>
</dbReference>
<dbReference type="RefSeq" id="YP_010090951.1">
    <property type="nucleotide sequence ID" value="NC_055721.1"/>
</dbReference>
<evidence type="ECO:0000259" key="7">
    <source>
        <dbReference type="PROSITE" id="PS51330"/>
    </source>
</evidence>
<dbReference type="PROSITE" id="PS00075">
    <property type="entry name" value="DHFR_1"/>
    <property type="match status" value="1"/>
</dbReference>
<dbReference type="GO" id="GO:0050661">
    <property type="term" value="F:NADP binding"/>
    <property type="evidence" value="ECO:0007669"/>
    <property type="project" value="InterPro"/>
</dbReference>
<keyword evidence="9" id="KW-1185">Reference proteome</keyword>
<dbReference type="InterPro" id="IPR024072">
    <property type="entry name" value="DHFR-like_dom_sf"/>
</dbReference>
<keyword evidence="3" id="KW-0554">One-carbon metabolism</keyword>
<dbReference type="InterPro" id="IPR001796">
    <property type="entry name" value="DHFR_dom"/>
</dbReference>
<dbReference type="EMBL" id="LC371242">
    <property type="protein sequence ID" value="BBC78304.1"/>
    <property type="molecule type" value="Genomic_DNA"/>
</dbReference>
<keyword evidence="5" id="KW-0560">Oxidoreductase</keyword>
<dbReference type="PRINTS" id="PR00070">
    <property type="entry name" value="DHFR"/>
</dbReference>
<evidence type="ECO:0000256" key="4">
    <source>
        <dbReference type="ARBA" id="ARBA00022857"/>
    </source>
</evidence>
<proteinExistence type="inferred from homology"/>
<protein>
    <recommendedName>
        <fullName evidence="2">dihydrofolate reductase</fullName>
        <ecNumber evidence="2">1.5.1.3</ecNumber>
    </recommendedName>
</protein>
<reference evidence="8 9" key="1">
    <citation type="submission" date="2018-02" db="EMBL/GenBank/DDBJ databases">
        <title>Full genome sequencing of a novel polyvalent bacteriophage as one of T4-Family member.</title>
        <authorList>
            <person name="Kawasaki T."/>
            <person name="Saad A.M."/>
            <person name="Yamada T."/>
        </authorList>
    </citation>
    <scope>NUCLEOTIDE SEQUENCE [LARGE SCALE GENOMIC DNA]</scope>
    <source>
        <strain evidence="8 9">EcS1</strain>
    </source>
</reference>
<evidence type="ECO:0000313" key="8">
    <source>
        <dbReference type="EMBL" id="BBC78304.1"/>
    </source>
</evidence>
<organism evidence="8 9">
    <name type="scientific">Escherichia phage EcS1</name>
    <dbReference type="NCBI Taxonomy" id="2083276"/>
    <lineage>
        <taxon>Viruses</taxon>
        <taxon>Duplodnaviria</taxon>
        <taxon>Heunggongvirae</taxon>
        <taxon>Uroviricota</taxon>
        <taxon>Caudoviricetes</taxon>
        <taxon>Pantevenvirales</taxon>
        <taxon>Straboviridae</taxon>
        <taxon>Tevenvirinae</taxon>
        <taxon>Kagamiyamavirus</taxon>
        <taxon>Kagamiyamavirus ecs1</taxon>
    </lineage>
</organism>